<proteinExistence type="predicted"/>
<evidence type="ECO:0000259" key="2">
    <source>
        <dbReference type="Pfam" id="PF03713"/>
    </source>
</evidence>
<dbReference type="InterPro" id="IPR005183">
    <property type="entry name" value="DUF305_CopM-like"/>
</dbReference>
<dbReference type="PANTHER" id="PTHR36933">
    <property type="entry name" value="SLL0788 PROTEIN"/>
    <property type="match status" value="1"/>
</dbReference>
<keyword evidence="4" id="KW-1185">Reference proteome</keyword>
<accession>A0ABP8NDB1</accession>
<comment type="caution">
    <text evidence="3">The sequence shown here is derived from an EMBL/GenBank/DDBJ whole genome shotgun (WGS) entry which is preliminary data.</text>
</comment>
<protein>
    <submittedName>
        <fullName evidence="3">DUF305 domain-containing protein</fullName>
    </submittedName>
</protein>
<evidence type="ECO:0000256" key="1">
    <source>
        <dbReference type="SAM" id="MobiDB-lite"/>
    </source>
</evidence>
<evidence type="ECO:0000313" key="4">
    <source>
        <dbReference type="Proteomes" id="UP001501175"/>
    </source>
</evidence>
<sequence>MAFSLTTYSQSEHAGHSTMKSSDAMMHSMQAGMDQMMNMKMTGDPDHDFASMMKMHHQSAVEMSNLEIKQGKSQAVKDKAAKIKAANQKEITELTQFLNTHKPTASASKFGQSAMQMMHNGKKHSMTSNIDKDYALMMIQHHQQGIDMARAFLKEGKTDKMKALANKIIKDQTKDIEDLKSLQNRVAAR</sequence>
<feature type="domain" description="DUF305" evidence="2">
    <location>
        <begin position="46"/>
        <end position="182"/>
    </location>
</feature>
<dbReference type="InterPro" id="IPR012347">
    <property type="entry name" value="Ferritin-like"/>
</dbReference>
<dbReference type="PANTHER" id="PTHR36933:SF1">
    <property type="entry name" value="SLL0788 PROTEIN"/>
    <property type="match status" value="1"/>
</dbReference>
<evidence type="ECO:0000313" key="3">
    <source>
        <dbReference type="EMBL" id="GAA4465183.1"/>
    </source>
</evidence>
<reference evidence="4" key="1">
    <citation type="journal article" date="2019" name="Int. J. Syst. Evol. Microbiol.">
        <title>The Global Catalogue of Microorganisms (GCM) 10K type strain sequencing project: providing services to taxonomists for standard genome sequencing and annotation.</title>
        <authorList>
            <consortium name="The Broad Institute Genomics Platform"/>
            <consortium name="The Broad Institute Genome Sequencing Center for Infectious Disease"/>
            <person name="Wu L."/>
            <person name="Ma J."/>
        </authorList>
    </citation>
    <scope>NUCLEOTIDE SEQUENCE [LARGE SCALE GENOMIC DNA]</scope>
    <source>
        <strain evidence="4">JCM 17927</strain>
    </source>
</reference>
<dbReference type="Proteomes" id="UP001501175">
    <property type="component" value="Unassembled WGS sequence"/>
</dbReference>
<dbReference type="Pfam" id="PF03713">
    <property type="entry name" value="DUF305"/>
    <property type="match status" value="1"/>
</dbReference>
<dbReference type="EMBL" id="BAABHD010000078">
    <property type="protein sequence ID" value="GAA4465183.1"/>
    <property type="molecule type" value="Genomic_DNA"/>
</dbReference>
<feature type="region of interest" description="Disordered" evidence="1">
    <location>
        <begin position="1"/>
        <end position="22"/>
    </location>
</feature>
<name>A0ABP8NDB1_9BACT</name>
<feature type="compositionally biased region" description="Polar residues" evidence="1">
    <location>
        <begin position="1"/>
        <end position="12"/>
    </location>
</feature>
<dbReference type="Gene3D" id="1.20.1260.10">
    <property type="match status" value="2"/>
</dbReference>
<organism evidence="3 4">
    <name type="scientific">Nibrella saemangeumensis</name>
    <dbReference type="NCBI Taxonomy" id="1084526"/>
    <lineage>
        <taxon>Bacteria</taxon>
        <taxon>Pseudomonadati</taxon>
        <taxon>Bacteroidota</taxon>
        <taxon>Cytophagia</taxon>
        <taxon>Cytophagales</taxon>
        <taxon>Spirosomataceae</taxon>
        <taxon>Nibrella</taxon>
    </lineage>
</organism>
<gene>
    <name evidence="3" type="ORF">GCM10023189_45440</name>
</gene>